<evidence type="ECO:0000256" key="1">
    <source>
        <dbReference type="ARBA" id="ARBA00004651"/>
    </source>
</evidence>
<sequence length="1093" mass="120137">MREVRDFGKVADFLLPQSFKLHTAILFISILMIPGFLASLEPIDVQSYDMESPELVANQVVNEDFEAAEKTHGFAVSVRDREAILTSDLAPHYTVDGEIDYDNLPHPSERVGYQGKSAGLVGEDIPTGGILNLTILKEIEDKTAITSSHYISNFARPMVTELTGTGFIGPMSLPDLLRAFMAGESLLTQPTINVFGLLEPARTNWEDCGVLECLTYDDPNLTQAHIDLAAHRMIMYSDGAMLRWLSNDRGFTYDETSALTGPIGGTIREDGTFDDDVIWGPGRWSASTTWILIQLSRTELQENGITYSWEDARNEPEGYRFEGLNLVTTPPEYKLEDCRKALENGEELCSFEWAMIDLEKQIRTTDQLVVTFSVNEGINVELNRELLESSLLLIAMALAITVLLWFSLRRSSDVVIVGATLIFALLWMQGSIGWMIILGEKYGFKIISKSQFSNLLPILVIALGIDDSLHALHRYKEERRQGRSPEESAHTSLSRVGRAIMLTSLTTMSAFAANLTSDIAALRSFGVEAALGVAAAFILTGIWAPLIRMDWDKRLAQQGKLPEEDTGIVHMIREQRLVSIADNSSKNSSLLLVLILIMTAIAVPMMLSLEGDFKVEDFLDEESDFAHAVELVNTRFSDEGEPASVIIEGDMLDPRVYAAIQATRVNMADPSPNDPGKYTKTPLGTPEMHGVDELIWAAKASMFTNNTPFVEAGWESESLDCQRLANDLPDETDRDCLRFMYGFVYVYGIPAGGYFPAIPESLTALHIVPTCELDPELVHLCTDGSIPEYNRMTLRWGIANPEQFIVVEQVLAELELDMQPFQELAAQDISERSDIESASEEYPVTWAIATGDPVTRYVAASSMQNQLQGTLVLGVLFCLITMWWGFRKVEYGFDDYSLRDLVISSPVILGITGYVYLTVSVNLAIAIAILLVIGAGYWGTRSLSTAIFTTIPIVIVIIWLYAIIAAAGYGLNMVTVAIAAMSLGVGIDYVIHVVERYREERATGADVDASIKAIGGAAGLALFGSAVSDVTGFLIIAQSPMGFFASFGLFCAAMIGLSLFASMVTTPAMLGSLERASKRRAQQVEASEAQPTA</sequence>
<evidence type="ECO:0000256" key="6">
    <source>
        <dbReference type="SAM" id="Phobius"/>
    </source>
</evidence>
<feature type="transmembrane region" description="Helical" evidence="6">
    <location>
        <begin position="1043"/>
        <end position="1070"/>
    </location>
</feature>
<dbReference type="AlphaFoldDB" id="A0A075FIG2"/>
<dbReference type="PANTHER" id="PTHR33406:SF13">
    <property type="entry name" value="MEMBRANE PROTEIN YDFJ"/>
    <property type="match status" value="1"/>
</dbReference>
<dbReference type="InterPro" id="IPR004869">
    <property type="entry name" value="MMPL_dom"/>
</dbReference>
<dbReference type="Gene3D" id="1.20.1640.10">
    <property type="entry name" value="Multidrug efflux transporter AcrB transmembrane domain"/>
    <property type="match status" value="2"/>
</dbReference>
<proteinExistence type="predicted"/>
<dbReference type="GO" id="GO:0005886">
    <property type="term" value="C:plasma membrane"/>
    <property type="evidence" value="ECO:0007669"/>
    <property type="project" value="UniProtKB-SubCell"/>
</dbReference>
<feature type="transmembrane region" description="Helical" evidence="6">
    <location>
        <begin position="529"/>
        <end position="547"/>
    </location>
</feature>
<dbReference type="InterPro" id="IPR000731">
    <property type="entry name" value="SSD"/>
</dbReference>
<feature type="transmembrane region" description="Helical" evidence="6">
    <location>
        <begin position="590"/>
        <end position="609"/>
    </location>
</feature>
<dbReference type="EMBL" id="KF900332">
    <property type="protein sequence ID" value="AIE91240.1"/>
    <property type="molecule type" value="Genomic_DNA"/>
</dbReference>
<dbReference type="InterPro" id="IPR050545">
    <property type="entry name" value="Mycobact_MmpL"/>
</dbReference>
<dbReference type="PANTHER" id="PTHR33406">
    <property type="entry name" value="MEMBRANE PROTEIN MJ1562-RELATED"/>
    <property type="match status" value="1"/>
</dbReference>
<evidence type="ECO:0000313" key="8">
    <source>
        <dbReference type="EMBL" id="AIE91240.1"/>
    </source>
</evidence>
<accession>A0A075FIG2</accession>
<dbReference type="InterPro" id="IPR003392">
    <property type="entry name" value="PTHD_SSD"/>
</dbReference>
<dbReference type="Pfam" id="PF02460">
    <property type="entry name" value="Patched"/>
    <property type="match status" value="1"/>
</dbReference>
<dbReference type="PRINTS" id="PR00702">
    <property type="entry name" value="ACRIFLAVINRP"/>
</dbReference>
<feature type="transmembrane region" description="Helical" evidence="6">
    <location>
        <begin position="415"/>
        <end position="436"/>
    </location>
</feature>
<dbReference type="InterPro" id="IPR001036">
    <property type="entry name" value="Acrflvin-R"/>
</dbReference>
<comment type="subcellular location">
    <subcellularLocation>
        <location evidence="1">Cell membrane</location>
        <topology evidence="1">Multi-pass membrane protein</topology>
    </subcellularLocation>
</comment>
<feature type="transmembrane region" description="Helical" evidence="6">
    <location>
        <begin position="923"/>
        <end position="940"/>
    </location>
</feature>
<dbReference type="SUPFAM" id="SSF82866">
    <property type="entry name" value="Multidrug efflux transporter AcrB transmembrane domain"/>
    <property type="match status" value="2"/>
</dbReference>
<keyword evidence="5 6" id="KW-0472">Membrane</keyword>
<evidence type="ECO:0000256" key="3">
    <source>
        <dbReference type="ARBA" id="ARBA00022692"/>
    </source>
</evidence>
<feature type="domain" description="SSD" evidence="7">
    <location>
        <begin position="384"/>
        <end position="539"/>
    </location>
</feature>
<evidence type="ECO:0000256" key="2">
    <source>
        <dbReference type="ARBA" id="ARBA00022475"/>
    </source>
</evidence>
<feature type="transmembrane region" description="Helical" evidence="6">
    <location>
        <begin position="390"/>
        <end position="408"/>
    </location>
</feature>
<protein>
    <submittedName>
        <fullName evidence="8">Patched family protein</fullName>
    </submittedName>
</protein>
<dbReference type="PROSITE" id="PS50156">
    <property type="entry name" value="SSD"/>
    <property type="match status" value="2"/>
</dbReference>
<name>A0A075FIG2_9EURY</name>
<feature type="transmembrane region" description="Helical" evidence="6">
    <location>
        <begin position="1014"/>
        <end position="1037"/>
    </location>
</feature>
<feature type="transmembrane region" description="Helical" evidence="6">
    <location>
        <begin position="867"/>
        <end position="886"/>
    </location>
</feature>
<feature type="transmembrane region" description="Helical" evidence="6">
    <location>
        <begin position="973"/>
        <end position="994"/>
    </location>
</feature>
<feature type="transmembrane region" description="Helical" evidence="6">
    <location>
        <begin position="947"/>
        <end position="967"/>
    </location>
</feature>
<dbReference type="GO" id="GO:0022857">
    <property type="term" value="F:transmembrane transporter activity"/>
    <property type="evidence" value="ECO:0007669"/>
    <property type="project" value="InterPro"/>
</dbReference>
<organism evidence="8">
    <name type="scientific">uncultured marine group II/III euryarchaeote AD1000_113_C07</name>
    <dbReference type="NCBI Taxonomy" id="1457718"/>
    <lineage>
        <taxon>Archaea</taxon>
        <taxon>Methanobacteriati</taxon>
        <taxon>Methanobacteriota</taxon>
        <taxon>environmental samples</taxon>
    </lineage>
</organism>
<keyword evidence="2" id="KW-1003">Cell membrane</keyword>
<feature type="domain" description="SSD" evidence="7">
    <location>
        <begin position="870"/>
        <end position="1072"/>
    </location>
</feature>
<reference evidence="8" key="1">
    <citation type="journal article" date="2014" name="Genome Biol. Evol.">
        <title>Pangenome evidence for extensive interdomain horizontal transfer affecting lineage core and shell genes in uncultured planktonic thaumarchaeota and euryarchaeota.</title>
        <authorList>
            <person name="Deschamps P."/>
            <person name="Zivanovic Y."/>
            <person name="Moreira D."/>
            <person name="Rodriguez-Valera F."/>
            <person name="Lopez-Garcia P."/>
        </authorList>
    </citation>
    <scope>NUCLEOTIDE SEQUENCE</scope>
</reference>
<evidence type="ECO:0000259" key="7">
    <source>
        <dbReference type="PROSITE" id="PS50156"/>
    </source>
</evidence>
<keyword evidence="4 6" id="KW-1133">Transmembrane helix</keyword>
<keyword evidence="3 6" id="KW-0812">Transmembrane</keyword>
<dbReference type="Pfam" id="PF03176">
    <property type="entry name" value="MMPL"/>
    <property type="match status" value="1"/>
</dbReference>
<feature type="transmembrane region" description="Helical" evidence="6">
    <location>
        <begin position="21"/>
        <end position="40"/>
    </location>
</feature>
<evidence type="ECO:0000256" key="4">
    <source>
        <dbReference type="ARBA" id="ARBA00022989"/>
    </source>
</evidence>
<evidence type="ECO:0000256" key="5">
    <source>
        <dbReference type="ARBA" id="ARBA00023136"/>
    </source>
</evidence>